<keyword evidence="3" id="KW-1185">Reference proteome</keyword>
<dbReference type="Proteomes" id="UP000063063">
    <property type="component" value="Chromosome 35"/>
</dbReference>
<sequence length="557" mass="62216">MAEVFEKQLADAKTAFYADNYAEAERVLRGMPQEDLKVQHNLVITRYLQHQLSSEQTLAALRASAEGTGEDPNMKAPGLMLQYEGHETAVYNQAVLYARSGQAHEAVLLLRRILENAQEIALSTLVYSLCLFHTLTKPIRKTMSRMSSRHDEELVQTVLTSNMEKLRVVPELMKLVEAAFADSSGLHDVFSDVENDQVKQAVHLNNLGVFSLSEDKLNVASLCFTKAEKTAASKPAGQHILRSIQYNVGLCALLREDYEGALHEFLSLQDSMKASALFWVRCAEAAVSCVQQGARKQCRADYERQQNTFSEMLQSGKVYSNFEFMLLPSATTVPGPATIEPSRETTEKTALEQIATAAVQNALFLLVPKGHTFCSAVEAFPHEEALLQYAMLYWVALELSRRNYMAAAEAGQEMLNGHERHLLPPNLHATLLIYVVEALVHLNDPDRAMKVLRRTSLSSLVSGSNNDPVDAAQRSRVEALFVNLTISHILTGSWNQAHSIMESLLRKIYEVAPAGTAEYTPERDTMFTYCILEVFLELAQGNQEKAAEWMLKITWSI</sequence>
<dbReference type="EMBL" id="CP009404">
    <property type="protein sequence ID" value="AIO02755.1"/>
    <property type="molecule type" value="Genomic_DNA"/>
</dbReference>
<evidence type="ECO:0000313" key="2">
    <source>
        <dbReference type="EMBL" id="AIO02755.1"/>
    </source>
</evidence>
<dbReference type="GO" id="GO:0030014">
    <property type="term" value="C:CCR4-NOT complex"/>
    <property type="evidence" value="ECO:0007669"/>
    <property type="project" value="InterPro"/>
</dbReference>
<evidence type="ECO:0000313" key="3">
    <source>
        <dbReference type="Proteomes" id="UP000063063"/>
    </source>
</evidence>
<dbReference type="InterPro" id="IPR039740">
    <property type="entry name" value="CNOT10"/>
</dbReference>
<accession>A0A088S528</accession>
<dbReference type="PANTHER" id="PTHR12979">
    <property type="entry name" value="CCR4-NOT TRANSCRIPTION COMPLEX SUBUNIT 10"/>
    <property type="match status" value="1"/>
</dbReference>
<dbReference type="VEuPathDB" id="TriTrypDB:LPMP_356260"/>
<dbReference type="GO" id="GO:0017148">
    <property type="term" value="P:negative regulation of translation"/>
    <property type="evidence" value="ECO:0007669"/>
    <property type="project" value="TreeGrafter"/>
</dbReference>
<dbReference type="PANTHER" id="PTHR12979:SF5">
    <property type="entry name" value="CCR4-NOT TRANSCRIPTION COMPLEX SUBUNIT 10"/>
    <property type="match status" value="1"/>
</dbReference>
<dbReference type="Gene3D" id="1.25.40.10">
    <property type="entry name" value="Tetratricopeptide repeat domain"/>
    <property type="match status" value="1"/>
</dbReference>
<name>A0A088S528_LEIPA</name>
<protein>
    <submittedName>
        <fullName evidence="2">CCR4-NOT transcription complex subunit 10, putative</fullName>
    </submittedName>
</protein>
<dbReference type="InterPro" id="IPR011990">
    <property type="entry name" value="TPR-like_helical_dom_sf"/>
</dbReference>
<gene>
    <name evidence="2" type="ORF">LPMP_356260</name>
</gene>
<organism evidence="2 3">
    <name type="scientific">Leishmania panamensis</name>
    <dbReference type="NCBI Taxonomy" id="5679"/>
    <lineage>
        <taxon>Eukaryota</taxon>
        <taxon>Discoba</taxon>
        <taxon>Euglenozoa</taxon>
        <taxon>Kinetoplastea</taxon>
        <taxon>Metakinetoplastina</taxon>
        <taxon>Trypanosomatida</taxon>
        <taxon>Trypanosomatidae</taxon>
        <taxon>Leishmaniinae</taxon>
        <taxon>Leishmania</taxon>
        <taxon>Leishmania guyanensis species complex</taxon>
    </lineage>
</organism>
<comment type="similarity">
    <text evidence="1">Belongs to the CNOT10 family.</text>
</comment>
<dbReference type="VEuPathDB" id="TriTrypDB:LPAL13_350071000"/>
<dbReference type="GO" id="GO:0006402">
    <property type="term" value="P:mRNA catabolic process"/>
    <property type="evidence" value="ECO:0007669"/>
    <property type="project" value="TreeGrafter"/>
</dbReference>
<dbReference type="OrthoDB" id="276078at2759"/>
<dbReference type="KEGG" id="lpan:LPMP_356260"/>
<dbReference type="RefSeq" id="XP_010703555.1">
    <property type="nucleotide sequence ID" value="XM_010705253.1"/>
</dbReference>
<dbReference type="AlphaFoldDB" id="A0A088S528"/>
<proteinExistence type="inferred from homology"/>
<evidence type="ECO:0000256" key="1">
    <source>
        <dbReference type="ARBA" id="ARBA00010080"/>
    </source>
</evidence>
<reference evidence="2 3" key="1">
    <citation type="journal article" date="2015" name="Sci. Rep.">
        <title>The genome of Leishmania panamensis: insights into genomics of the L. (Viannia) subgenus.</title>
        <authorList>
            <person name="Llanes A."/>
            <person name="Restrepo C.M."/>
            <person name="Vecchio G.D."/>
            <person name="Anguizola F.J."/>
            <person name="Lleonart R."/>
        </authorList>
    </citation>
    <scope>NUCLEOTIDE SEQUENCE [LARGE SCALE GENOMIC DNA]</scope>
    <source>
        <strain evidence="2 3">MHOM/PA/94/PSC-1</strain>
    </source>
</reference>
<dbReference type="eggNOG" id="ENOG502QQZ6">
    <property type="taxonomic scope" value="Eukaryota"/>
</dbReference>
<dbReference type="SUPFAM" id="SSF48452">
    <property type="entry name" value="TPR-like"/>
    <property type="match status" value="1"/>
</dbReference>
<dbReference type="GeneID" id="22579654"/>